<comment type="caution">
    <text evidence="2">The sequence shown here is derived from an EMBL/GenBank/DDBJ whole genome shotgun (WGS) entry which is preliminary data.</text>
</comment>
<name>A0A9N8DF98_9STRA</name>
<evidence type="ECO:0008006" key="4">
    <source>
        <dbReference type="Google" id="ProtNLM"/>
    </source>
</evidence>
<evidence type="ECO:0000313" key="3">
    <source>
        <dbReference type="Proteomes" id="UP001153069"/>
    </source>
</evidence>
<evidence type="ECO:0000256" key="1">
    <source>
        <dbReference type="SAM" id="SignalP"/>
    </source>
</evidence>
<accession>A0A9N8DF98</accession>
<reference evidence="2" key="1">
    <citation type="submission" date="2020-06" db="EMBL/GenBank/DDBJ databases">
        <authorList>
            <consortium name="Plant Systems Biology data submission"/>
        </authorList>
    </citation>
    <scope>NUCLEOTIDE SEQUENCE</scope>
    <source>
        <strain evidence="2">D6</strain>
    </source>
</reference>
<keyword evidence="3" id="KW-1185">Reference proteome</keyword>
<gene>
    <name evidence="2" type="ORF">SEMRO_97_G049850.1</name>
</gene>
<feature type="chain" id="PRO_5040372175" description="CUB domain-containing protein" evidence="1">
    <location>
        <begin position="23"/>
        <end position="723"/>
    </location>
</feature>
<organism evidence="2 3">
    <name type="scientific">Seminavis robusta</name>
    <dbReference type="NCBI Taxonomy" id="568900"/>
    <lineage>
        <taxon>Eukaryota</taxon>
        <taxon>Sar</taxon>
        <taxon>Stramenopiles</taxon>
        <taxon>Ochrophyta</taxon>
        <taxon>Bacillariophyta</taxon>
        <taxon>Bacillariophyceae</taxon>
        <taxon>Bacillariophycidae</taxon>
        <taxon>Naviculales</taxon>
        <taxon>Naviculaceae</taxon>
        <taxon>Seminavis</taxon>
    </lineage>
</organism>
<feature type="signal peptide" evidence="1">
    <location>
        <begin position="1"/>
        <end position="22"/>
    </location>
</feature>
<dbReference type="AlphaFoldDB" id="A0A9N8DF98"/>
<keyword evidence="1" id="KW-0732">Signal</keyword>
<sequence>MILLQGMLRLHQVVILCGVVIAQPSGMSSSSSVSESTSTTESLFDLIGTYAYNRQSQEMEQEEEGMFPPFGIVEHYALSWSLVMTFSNHQHMPMTKTSEKLHVHVPSLPVENLLNEYLYWDHGSRSRFQFRLRLSCPLATRLVMGLVDQQGRKYTSTQSKSQANLDSDSIACGPPIDMSRNVLVCRGIPSTENNRNRFNHSSYQFVFHTSFQVTCLAYSYNINHPDINIPSLGLSMSTPKQKIRAKTNLVFTESFFATKITNLTQFLDPAAAVQSTQRQQQKQQPSELTYWNGETQTLHQSRQKTHSLTFTDSSDFQCQHNANCPTIQHTQGQGSAVCSRHITCYYSAPYNDGRCTSTVESMSLSSVVNTQVHRNRNLQVPVQQHQQDKQKHDDYPVTALTGSRFNTTATTTSRRQRRSLSHMVFQHETRYRILWTTTNLGCHSFPLMMDIACSNAHSIQYIGSSTHRHPASGTGSGTVECYPSLFQDKMLHCRRTIPHSGQAKKQPFYQEVLWVDIICSNMFRHEAHMMPTVVTVDVREAANIQCHQPPPDDDLHGFSTTPAVVGSALTVVPVTFSNNANNNNSAAFAMFPPPRPGVAATSVTCLRCQDGQPFYINYNNSIGNKVAQMATGCQSFGSCHDDTIELSHSSTAATTEKEQHHMGYYQVAPQGCINRIAASRLTFQDNAHFSSRVYPLPASSQQQQPTCQFALIPILIGLLLWLH</sequence>
<proteinExistence type="predicted"/>
<protein>
    <recommendedName>
        <fullName evidence="4">CUB domain-containing protein</fullName>
    </recommendedName>
</protein>
<dbReference type="EMBL" id="CAICTM010000096">
    <property type="protein sequence ID" value="CAB9500976.1"/>
    <property type="molecule type" value="Genomic_DNA"/>
</dbReference>
<evidence type="ECO:0000313" key="2">
    <source>
        <dbReference type="EMBL" id="CAB9500976.1"/>
    </source>
</evidence>
<dbReference type="Proteomes" id="UP001153069">
    <property type="component" value="Unassembled WGS sequence"/>
</dbReference>